<evidence type="ECO:0000313" key="3">
    <source>
        <dbReference type="Proteomes" id="UP000530564"/>
    </source>
</evidence>
<dbReference type="AlphaFoldDB" id="A0A839ZZA3"/>
<dbReference type="EMBL" id="JACIDK010000003">
    <property type="protein sequence ID" value="MBB3891955.1"/>
    <property type="molecule type" value="Genomic_DNA"/>
</dbReference>
<organism evidence="2 3">
    <name type="scientific">Phenylobacterium haematophilum</name>
    <dbReference type="NCBI Taxonomy" id="98513"/>
    <lineage>
        <taxon>Bacteria</taxon>
        <taxon>Pseudomonadati</taxon>
        <taxon>Pseudomonadota</taxon>
        <taxon>Alphaproteobacteria</taxon>
        <taxon>Caulobacterales</taxon>
        <taxon>Caulobacteraceae</taxon>
        <taxon>Phenylobacterium</taxon>
    </lineage>
</organism>
<name>A0A839ZZA3_9CAUL</name>
<dbReference type="Pfam" id="PF11159">
    <property type="entry name" value="DUF2939"/>
    <property type="match status" value="1"/>
</dbReference>
<dbReference type="InterPro" id="IPR021330">
    <property type="entry name" value="DUF2939"/>
</dbReference>
<dbReference type="Proteomes" id="UP000530564">
    <property type="component" value="Unassembled WGS sequence"/>
</dbReference>
<keyword evidence="1" id="KW-0812">Transmembrane</keyword>
<sequence length="187" mass="20561">MNDRAREDWSLARAVFRLIVTLIVGTALVFATAPFFAFRATKAAARDGDGQALAQLVDYAAVRQGLRPQVAERAVAAPPPPDIWTDPIGAVKRAIEPIVPPPPQVEPFLTAPGLYDLARGYAPGTAPAEISERAFPRLRYWDPNRARFLVLAKGVKSADQGVVFTFERRDLFTWKLVQIRLPVKTAA</sequence>
<dbReference type="RefSeq" id="WP_183773507.1">
    <property type="nucleotide sequence ID" value="NZ_JACIDK010000003.1"/>
</dbReference>
<keyword evidence="1" id="KW-1133">Transmembrane helix</keyword>
<reference evidence="2 3" key="1">
    <citation type="submission" date="2020-08" db="EMBL/GenBank/DDBJ databases">
        <title>Genomic Encyclopedia of Type Strains, Phase IV (KMG-IV): sequencing the most valuable type-strain genomes for metagenomic binning, comparative biology and taxonomic classification.</title>
        <authorList>
            <person name="Goeker M."/>
        </authorList>
    </citation>
    <scope>NUCLEOTIDE SEQUENCE [LARGE SCALE GENOMIC DNA]</scope>
    <source>
        <strain evidence="2 3">DSM 21793</strain>
    </source>
</reference>
<keyword evidence="1" id="KW-0472">Membrane</keyword>
<feature type="transmembrane region" description="Helical" evidence="1">
    <location>
        <begin position="15"/>
        <end position="38"/>
    </location>
</feature>
<accession>A0A839ZZA3</accession>
<evidence type="ECO:0008006" key="4">
    <source>
        <dbReference type="Google" id="ProtNLM"/>
    </source>
</evidence>
<comment type="caution">
    <text evidence="2">The sequence shown here is derived from an EMBL/GenBank/DDBJ whole genome shotgun (WGS) entry which is preliminary data.</text>
</comment>
<evidence type="ECO:0000256" key="1">
    <source>
        <dbReference type="SAM" id="Phobius"/>
    </source>
</evidence>
<keyword evidence="3" id="KW-1185">Reference proteome</keyword>
<evidence type="ECO:0000313" key="2">
    <source>
        <dbReference type="EMBL" id="MBB3891955.1"/>
    </source>
</evidence>
<gene>
    <name evidence="2" type="ORF">GGQ61_002683</name>
</gene>
<protein>
    <recommendedName>
        <fullName evidence="4">DUF2939 domain-containing protein</fullName>
    </recommendedName>
</protein>
<proteinExistence type="predicted"/>